<feature type="non-terminal residue" evidence="1">
    <location>
        <position position="137"/>
    </location>
</feature>
<dbReference type="Gene3D" id="2.30.40.10">
    <property type="entry name" value="Urease, subunit C, domain 1"/>
    <property type="match status" value="1"/>
</dbReference>
<sequence length="137" mass="14570">MDDVLSVSCPHIGRARVDQGSLSTRNVNGSRLEETMRHAENVTGMSLALSARWVFPVNGPPLARGVVVVDGSQITAVLPAGERAADVDFGNAAILPGLVNAHTHLDLSDAAGKCPPTPDFSQWLRRVVAHRRGQTDV</sequence>
<organism evidence="1 2">
    <name type="scientific">Streptomyces chisholmiae</name>
    <dbReference type="NCBI Taxonomy" id="3075540"/>
    <lineage>
        <taxon>Bacteria</taxon>
        <taxon>Bacillati</taxon>
        <taxon>Actinomycetota</taxon>
        <taxon>Actinomycetes</taxon>
        <taxon>Kitasatosporales</taxon>
        <taxon>Streptomycetaceae</taxon>
        <taxon>Streptomyces</taxon>
    </lineage>
</organism>
<evidence type="ECO:0000313" key="1">
    <source>
        <dbReference type="EMBL" id="MDT0271068.1"/>
    </source>
</evidence>
<dbReference type="EMBL" id="JAVREO010000209">
    <property type="protein sequence ID" value="MDT0271068.1"/>
    <property type="molecule type" value="Genomic_DNA"/>
</dbReference>
<comment type="caution">
    <text evidence="1">The sequence shown here is derived from an EMBL/GenBank/DDBJ whole genome shotgun (WGS) entry which is preliminary data.</text>
</comment>
<gene>
    <name evidence="1" type="ORF">RM844_32845</name>
</gene>
<dbReference type="InterPro" id="IPR011059">
    <property type="entry name" value="Metal-dep_hydrolase_composite"/>
</dbReference>
<dbReference type="Gene3D" id="3.20.20.140">
    <property type="entry name" value="Metal-dependent hydrolases"/>
    <property type="match status" value="1"/>
</dbReference>
<dbReference type="SUPFAM" id="SSF51338">
    <property type="entry name" value="Composite domain of metallo-dependent hydrolases"/>
    <property type="match status" value="1"/>
</dbReference>
<reference evidence="2" key="1">
    <citation type="submission" date="2023-07" db="EMBL/GenBank/DDBJ databases">
        <title>30 novel species of actinomycetes from the DSMZ collection.</title>
        <authorList>
            <person name="Nouioui I."/>
        </authorList>
    </citation>
    <scope>NUCLEOTIDE SEQUENCE [LARGE SCALE GENOMIC DNA]</scope>
    <source>
        <strain evidence="2">DSM 44915</strain>
    </source>
</reference>
<name>A0ABU2K1D1_9ACTN</name>
<accession>A0ABU2K1D1</accession>
<protein>
    <recommendedName>
        <fullName evidence="3">Amidohydrolase-related domain-containing protein</fullName>
    </recommendedName>
</protein>
<evidence type="ECO:0008006" key="3">
    <source>
        <dbReference type="Google" id="ProtNLM"/>
    </source>
</evidence>
<proteinExistence type="predicted"/>
<dbReference type="Proteomes" id="UP001183410">
    <property type="component" value="Unassembled WGS sequence"/>
</dbReference>
<evidence type="ECO:0000313" key="2">
    <source>
        <dbReference type="Proteomes" id="UP001183410"/>
    </source>
</evidence>
<keyword evidence="2" id="KW-1185">Reference proteome</keyword>